<dbReference type="GO" id="GO:0016298">
    <property type="term" value="F:lipase activity"/>
    <property type="evidence" value="ECO:0007669"/>
    <property type="project" value="InterPro"/>
</dbReference>
<name>A0A8R2M0J2_BOMMO</name>
<reference evidence="7" key="2">
    <citation type="submission" date="2022-06" db="UniProtKB">
        <authorList>
            <consortium name="EnsemblMetazoa"/>
        </authorList>
    </citation>
    <scope>IDENTIFICATION</scope>
    <source>
        <strain evidence="7">p50T (Dazao)</strain>
    </source>
</reference>
<protein>
    <recommendedName>
        <fullName evidence="6">Lipase domain-containing protein</fullName>
    </recommendedName>
</protein>
<evidence type="ECO:0000259" key="6">
    <source>
        <dbReference type="Pfam" id="PF00151"/>
    </source>
</evidence>
<dbReference type="EnsemblMetazoa" id="XM_038015743.1">
    <property type="protein sequence ID" value="XP_037871671.1"/>
    <property type="gene ID" value="LOC101740531"/>
</dbReference>
<dbReference type="PANTHER" id="PTHR11610">
    <property type="entry name" value="LIPASE"/>
    <property type="match status" value="1"/>
</dbReference>
<dbReference type="GO" id="GO:0016042">
    <property type="term" value="P:lipid catabolic process"/>
    <property type="evidence" value="ECO:0007669"/>
    <property type="project" value="TreeGrafter"/>
</dbReference>
<sequence>MVFYGSVLLILMLTKVNGHNSYKRSWVTTDEYSTTFMIQSLFKSSKSGKARTHSYPSAVEEEVDILENHISPDDLLEFLKIGENATTSATTNDVLSYAETEDTTNFPVPETVDCFGLGPLVRPVLSLFNMKPDTSENVNTHFYFSSRTQRNRVQVYPGNQFGLEWVDFDANRRTVLIIHGFMSHSNASWVNEMTRAFLDWADVNVIAVDWSGGGNTWKYWRAVANAKRVVSDVNGFMRQLMSTSGAKTKSFHFVGHSLGAHIAACVSFHIGGVARITGLDPAQPCFNSPNSTDRLDPSDADFVDVIHTNGRLLTKLGLGLPDPIGHADFYPNGGMKQPGCYNNSNSVWSSIFPSLQQAICSHGRAYLLFTESLINNNCSFRAYKWNLTYEGVNASIRATCDNIGSCSEMGIKAVGAIGYRRAKGPYFVLTTDKEPYCPSEMERQRPQSELLHDLRQGFRLDRSLKTSTVTVAYADPDDQAVDVGTTTTEASCWFRRIFGRRASSNTVVEKEYADPLENETIDNNNATTVTSWFKRLFT</sequence>
<evidence type="ECO:0000256" key="4">
    <source>
        <dbReference type="RuleBase" id="RU004262"/>
    </source>
</evidence>
<evidence type="ECO:0000256" key="1">
    <source>
        <dbReference type="ARBA" id="ARBA00004613"/>
    </source>
</evidence>
<evidence type="ECO:0000256" key="3">
    <source>
        <dbReference type="ARBA" id="ARBA00022525"/>
    </source>
</evidence>
<comment type="subcellular location">
    <subcellularLocation>
        <location evidence="1">Secreted</location>
    </subcellularLocation>
</comment>
<evidence type="ECO:0000256" key="2">
    <source>
        <dbReference type="ARBA" id="ARBA00010701"/>
    </source>
</evidence>
<keyword evidence="3" id="KW-0964">Secreted</keyword>
<organism evidence="7 8">
    <name type="scientific">Bombyx mori</name>
    <name type="common">Silk moth</name>
    <dbReference type="NCBI Taxonomy" id="7091"/>
    <lineage>
        <taxon>Eukaryota</taxon>
        <taxon>Metazoa</taxon>
        <taxon>Ecdysozoa</taxon>
        <taxon>Arthropoda</taxon>
        <taxon>Hexapoda</taxon>
        <taxon>Insecta</taxon>
        <taxon>Pterygota</taxon>
        <taxon>Neoptera</taxon>
        <taxon>Endopterygota</taxon>
        <taxon>Lepidoptera</taxon>
        <taxon>Glossata</taxon>
        <taxon>Ditrysia</taxon>
        <taxon>Bombycoidea</taxon>
        <taxon>Bombycidae</taxon>
        <taxon>Bombycinae</taxon>
        <taxon>Bombyx</taxon>
    </lineage>
</organism>
<reference evidence="8" key="1">
    <citation type="journal article" date="2008" name="Insect Biochem. Mol. Biol.">
        <title>The genome of a lepidopteran model insect, the silkworm Bombyx mori.</title>
        <authorList>
            <consortium name="International Silkworm Genome Consortium"/>
        </authorList>
    </citation>
    <scope>NUCLEOTIDE SEQUENCE [LARGE SCALE GENOMIC DNA]</scope>
    <source>
        <strain evidence="8">p50T</strain>
    </source>
</reference>
<keyword evidence="5" id="KW-0732">Signal</keyword>
<dbReference type="Proteomes" id="UP000005204">
    <property type="component" value="Unassembled WGS sequence"/>
</dbReference>
<dbReference type="GO" id="GO:0005615">
    <property type="term" value="C:extracellular space"/>
    <property type="evidence" value="ECO:0007669"/>
    <property type="project" value="TreeGrafter"/>
</dbReference>
<dbReference type="Gene3D" id="3.40.50.1820">
    <property type="entry name" value="alpha/beta hydrolase"/>
    <property type="match status" value="1"/>
</dbReference>
<evidence type="ECO:0000313" key="8">
    <source>
        <dbReference type="Proteomes" id="UP000005204"/>
    </source>
</evidence>
<dbReference type="InterPro" id="IPR033906">
    <property type="entry name" value="Lipase_N"/>
</dbReference>
<dbReference type="Pfam" id="PF00151">
    <property type="entry name" value="Lipase"/>
    <property type="match status" value="1"/>
</dbReference>
<dbReference type="EnsemblMetazoa" id="XM_038015744.1">
    <property type="protein sequence ID" value="XP_037871672.1"/>
    <property type="gene ID" value="LOC101740531"/>
</dbReference>
<dbReference type="InterPro" id="IPR000734">
    <property type="entry name" value="TAG_lipase"/>
</dbReference>
<feature type="domain" description="Lipase" evidence="6">
    <location>
        <begin position="130"/>
        <end position="436"/>
    </location>
</feature>
<dbReference type="PRINTS" id="PR00821">
    <property type="entry name" value="TAGLIPASE"/>
</dbReference>
<dbReference type="AlphaFoldDB" id="A0A8R2M0J2"/>
<feature type="signal peptide" evidence="5">
    <location>
        <begin position="1"/>
        <end position="18"/>
    </location>
</feature>
<evidence type="ECO:0000256" key="5">
    <source>
        <dbReference type="SAM" id="SignalP"/>
    </source>
</evidence>
<accession>A0A8R2M0J2</accession>
<dbReference type="PANTHER" id="PTHR11610:SF178">
    <property type="entry name" value="LIPASE MEMBER H-A-LIKE PROTEIN"/>
    <property type="match status" value="1"/>
</dbReference>
<feature type="chain" id="PRO_5035645637" description="Lipase domain-containing protein" evidence="5">
    <location>
        <begin position="19"/>
        <end position="538"/>
    </location>
</feature>
<comment type="similarity">
    <text evidence="2 4">Belongs to the AB hydrolase superfamily. Lipase family.</text>
</comment>
<dbReference type="InterPro" id="IPR029058">
    <property type="entry name" value="AB_hydrolase_fold"/>
</dbReference>
<keyword evidence="8" id="KW-1185">Reference proteome</keyword>
<proteinExistence type="inferred from homology"/>
<dbReference type="InterPro" id="IPR013818">
    <property type="entry name" value="Lipase"/>
</dbReference>
<dbReference type="SUPFAM" id="SSF53474">
    <property type="entry name" value="alpha/beta-Hydrolases"/>
    <property type="match status" value="1"/>
</dbReference>
<dbReference type="EnsemblMetazoa" id="XM_038015742.1">
    <property type="protein sequence ID" value="XP_037871670.1"/>
    <property type="gene ID" value="LOC101740531"/>
</dbReference>
<dbReference type="CDD" id="cd00707">
    <property type="entry name" value="Pancreat_lipase_like"/>
    <property type="match status" value="1"/>
</dbReference>
<evidence type="ECO:0000313" key="7">
    <source>
        <dbReference type="EnsemblMetazoa" id="XP_037871671.1"/>
    </source>
</evidence>